<dbReference type="InterPro" id="IPR050267">
    <property type="entry name" value="Anti-sigma-factor_SerPK"/>
</dbReference>
<proteinExistence type="predicted"/>
<dbReference type="GO" id="GO:0004674">
    <property type="term" value="F:protein serine/threonine kinase activity"/>
    <property type="evidence" value="ECO:0007669"/>
    <property type="project" value="UniProtKB-KW"/>
</dbReference>
<dbReference type="AlphaFoldDB" id="A0A7W7W0K8"/>
<dbReference type="RefSeq" id="WP_184574913.1">
    <property type="nucleotide sequence ID" value="NZ_JACHJT010000001.1"/>
</dbReference>
<accession>A0A7W7W0K8</accession>
<dbReference type="Proteomes" id="UP000523007">
    <property type="component" value="Unassembled WGS sequence"/>
</dbReference>
<dbReference type="CDD" id="cd16936">
    <property type="entry name" value="HATPase_RsbW-like"/>
    <property type="match status" value="1"/>
</dbReference>
<evidence type="ECO:0000313" key="3">
    <source>
        <dbReference type="EMBL" id="MBB4930012.1"/>
    </source>
</evidence>
<keyword evidence="1" id="KW-0723">Serine/threonine-protein kinase</keyword>
<name>A0A7W7W0K8_9ACTN</name>
<dbReference type="PANTHER" id="PTHR35526">
    <property type="entry name" value="ANTI-SIGMA-F FACTOR RSBW-RELATED"/>
    <property type="match status" value="1"/>
</dbReference>
<protein>
    <submittedName>
        <fullName evidence="3">Anti-sigma regulatory factor (Ser/Thr protein kinase)</fullName>
    </submittedName>
</protein>
<dbReference type="InterPro" id="IPR003594">
    <property type="entry name" value="HATPase_dom"/>
</dbReference>
<dbReference type="Gene3D" id="3.30.565.10">
    <property type="entry name" value="Histidine kinase-like ATPase, C-terminal domain"/>
    <property type="match status" value="1"/>
</dbReference>
<organism evidence="3 4">
    <name type="scientific">Lipingzhangella halophila</name>
    <dbReference type="NCBI Taxonomy" id="1783352"/>
    <lineage>
        <taxon>Bacteria</taxon>
        <taxon>Bacillati</taxon>
        <taxon>Actinomycetota</taxon>
        <taxon>Actinomycetes</taxon>
        <taxon>Streptosporangiales</taxon>
        <taxon>Nocardiopsidaceae</taxon>
        <taxon>Lipingzhangella</taxon>
    </lineage>
</organism>
<keyword evidence="4" id="KW-1185">Reference proteome</keyword>
<evidence type="ECO:0000313" key="4">
    <source>
        <dbReference type="Proteomes" id="UP000523007"/>
    </source>
</evidence>
<comment type="caution">
    <text evidence="3">The sequence shown here is derived from an EMBL/GenBank/DDBJ whole genome shotgun (WGS) entry which is preliminary data.</text>
</comment>
<evidence type="ECO:0000259" key="2">
    <source>
        <dbReference type="Pfam" id="PF13581"/>
    </source>
</evidence>
<keyword evidence="1" id="KW-0418">Kinase</keyword>
<reference evidence="3 4" key="1">
    <citation type="submission" date="2020-08" db="EMBL/GenBank/DDBJ databases">
        <title>Sequencing the genomes of 1000 actinobacteria strains.</title>
        <authorList>
            <person name="Klenk H.-P."/>
        </authorList>
    </citation>
    <scope>NUCLEOTIDE SEQUENCE [LARGE SCALE GENOMIC DNA]</scope>
    <source>
        <strain evidence="3 4">DSM 102030</strain>
    </source>
</reference>
<dbReference type="EMBL" id="JACHJT010000001">
    <property type="protein sequence ID" value="MBB4930012.1"/>
    <property type="molecule type" value="Genomic_DNA"/>
</dbReference>
<feature type="domain" description="Histidine kinase/HSP90-like ATPase" evidence="2">
    <location>
        <begin position="26"/>
        <end position="129"/>
    </location>
</feature>
<evidence type="ECO:0000256" key="1">
    <source>
        <dbReference type="ARBA" id="ARBA00022527"/>
    </source>
</evidence>
<gene>
    <name evidence="3" type="ORF">F4561_000832</name>
</gene>
<sequence>MSIVPHTPSASVRSGRRWASRLYSGDLAQTSRVRADLRADLAGFGDDLVETATLCASEAFANAVEHTGSGEPGGRVLRALYVAAPGTLRLVIVDDGAVDTAPEVPHQRTDEQWRDAERGRGLLLVESIAASWGTFPVVPFPFCTDLGTAVWAEFPTGDAPFR</sequence>
<dbReference type="PANTHER" id="PTHR35526:SF3">
    <property type="entry name" value="ANTI-SIGMA-F FACTOR RSBW"/>
    <property type="match status" value="1"/>
</dbReference>
<dbReference type="Pfam" id="PF13581">
    <property type="entry name" value="HATPase_c_2"/>
    <property type="match status" value="1"/>
</dbReference>
<dbReference type="SUPFAM" id="SSF55874">
    <property type="entry name" value="ATPase domain of HSP90 chaperone/DNA topoisomerase II/histidine kinase"/>
    <property type="match status" value="1"/>
</dbReference>
<dbReference type="InterPro" id="IPR036890">
    <property type="entry name" value="HATPase_C_sf"/>
</dbReference>
<keyword evidence="1" id="KW-0808">Transferase</keyword>